<feature type="domain" description="Gfo/Idh/MocA-like oxidoreductase C-terminal" evidence="1">
    <location>
        <begin position="120"/>
        <end position="218"/>
    </location>
</feature>
<evidence type="ECO:0000313" key="2">
    <source>
        <dbReference type="EMBL" id="URQ62924.1"/>
    </source>
</evidence>
<dbReference type="SUPFAM" id="SSF51735">
    <property type="entry name" value="NAD(P)-binding Rossmann-fold domains"/>
    <property type="match status" value="1"/>
</dbReference>
<evidence type="ECO:0000259" key="1">
    <source>
        <dbReference type="Pfam" id="PF02894"/>
    </source>
</evidence>
<dbReference type="Gene3D" id="3.30.360.10">
    <property type="entry name" value="Dihydrodipicolinate Reductase, domain 2"/>
    <property type="match status" value="1"/>
</dbReference>
<keyword evidence="3" id="KW-1185">Reference proteome</keyword>
<dbReference type="PANTHER" id="PTHR43249:SF1">
    <property type="entry name" value="D-GLUCOSIDE 3-DEHYDROGENASE"/>
    <property type="match status" value="1"/>
</dbReference>
<evidence type="ECO:0000313" key="3">
    <source>
        <dbReference type="Proteomes" id="UP001056381"/>
    </source>
</evidence>
<accession>A0A9Q8TYN7</accession>
<dbReference type="InterPro" id="IPR052515">
    <property type="entry name" value="Gfo/Idh/MocA_Oxidoreductase"/>
</dbReference>
<dbReference type="Gene3D" id="3.40.50.720">
    <property type="entry name" value="NAD(P)-binding Rossmann-like Domain"/>
    <property type="match status" value="1"/>
</dbReference>
<dbReference type="PANTHER" id="PTHR43249">
    <property type="entry name" value="UDP-N-ACETYL-2-AMINO-2-DEOXY-D-GLUCURONATE OXIDASE"/>
    <property type="match status" value="1"/>
</dbReference>
<dbReference type="InterPro" id="IPR004104">
    <property type="entry name" value="Gfo/Idh/MocA-like_OxRdtase_C"/>
</dbReference>
<dbReference type="InterPro" id="IPR036291">
    <property type="entry name" value="NAD(P)-bd_dom_sf"/>
</dbReference>
<dbReference type="AlphaFoldDB" id="A0A9Q8TYN7"/>
<dbReference type="Pfam" id="PF02894">
    <property type="entry name" value="GFO_IDH_MocA_C"/>
    <property type="match status" value="1"/>
</dbReference>
<dbReference type="SUPFAM" id="SSF55347">
    <property type="entry name" value="Glyceraldehyde-3-phosphate dehydrogenase-like, C-terminal domain"/>
    <property type="match status" value="1"/>
</dbReference>
<proteinExistence type="predicted"/>
<name>A0A9Q8TYN7_9GAMM</name>
<gene>
    <name evidence="2" type="ORF">M9B40_04160</name>
</gene>
<dbReference type="EMBL" id="CP097966">
    <property type="protein sequence ID" value="URQ62924.1"/>
    <property type="molecule type" value="Genomic_DNA"/>
</dbReference>
<protein>
    <submittedName>
        <fullName evidence="2">Gfo/Idh/MocA family oxidoreductase</fullName>
    </submittedName>
</protein>
<organism evidence="2 3">
    <name type="scientific">SAR86 cluster bacterium</name>
    <dbReference type="NCBI Taxonomy" id="2030880"/>
    <lineage>
        <taxon>Bacteria</taxon>
        <taxon>Pseudomonadati</taxon>
        <taxon>Pseudomonadota</taxon>
        <taxon>Gammaproteobacteria</taxon>
        <taxon>SAR86 cluster</taxon>
    </lineage>
</organism>
<dbReference type="Proteomes" id="UP001056381">
    <property type="component" value="Chromosome"/>
</dbReference>
<sequence>MIKKKVSLIGFGSIGKKHFSSLRKFIPEKNIQIISSQDLEIENISKNIQDLDKFDPDIIIDCTPTHQHLENCNYIEESLKNKCILVEKPIFVKNEQFSSENNTYFCAYNLRFHPFIEIIKEIISQNNIEKIIFNCLSYLPNWRKKDYRKSYSSDAETGGGVALELSHEIDLALSIFGSLQTKKCIYKKQSDLDIQANDFLFLDLDTKNKIKCEITLDIANKNEQRDITLFSDEVKINLDFLTSEIKNISPETNTILDTKKTNFFIQDTYDEQIKSLLDNDVKKLCTLEEALKVLEFIEGLQDNE</sequence>
<reference evidence="2" key="1">
    <citation type="submission" date="2022-05" db="EMBL/GenBank/DDBJ databases">
        <title>Single-amplified genomics reveal most streamlined microbe among free-living bacteria.</title>
        <authorList>
            <person name="Roda-Garcia J."/>
            <person name="Haro-Moreno J.M."/>
            <person name="Rodriguez-Valera F."/>
            <person name="Almagro-Moreno S."/>
            <person name="Lopez-Perez M."/>
        </authorList>
    </citation>
    <scope>NUCLEOTIDE SEQUENCE</scope>
    <source>
        <strain evidence="2">TMED112-D2-2</strain>
    </source>
</reference>